<dbReference type="Pfam" id="PF04073">
    <property type="entry name" value="tRNA_edit"/>
    <property type="match status" value="1"/>
</dbReference>
<dbReference type="PANTHER" id="PTHR31423:SF3">
    <property type="entry name" value="PROLYL-TRNA SYNTHETASE ASSOCIATED DOMAIN-CONTAINING PROTEIN 1-RELATED"/>
    <property type="match status" value="1"/>
</dbReference>
<dbReference type="GO" id="GO:0004812">
    <property type="term" value="F:aminoacyl-tRNA ligase activity"/>
    <property type="evidence" value="ECO:0007669"/>
    <property type="project" value="UniProtKB-KW"/>
</dbReference>
<dbReference type="InterPro" id="IPR040285">
    <property type="entry name" value="ProX/PRXD1"/>
</dbReference>
<proteinExistence type="inferred from homology"/>
<gene>
    <name evidence="3" type="ORF">D1224_07290</name>
</gene>
<dbReference type="InterPro" id="IPR007214">
    <property type="entry name" value="YbaK/aa-tRNA-synth-assoc-dom"/>
</dbReference>
<dbReference type="Proteomes" id="UP000265431">
    <property type="component" value="Unassembled WGS sequence"/>
</dbReference>
<keyword evidence="3" id="KW-0030">Aminoacyl-tRNA synthetase</keyword>
<feature type="domain" description="YbaK/aminoacyl-tRNA synthetase-associated" evidence="2">
    <location>
        <begin position="24"/>
        <end position="149"/>
    </location>
</feature>
<dbReference type="CDD" id="cd04335">
    <property type="entry name" value="PrdX_deacylase"/>
    <property type="match status" value="1"/>
</dbReference>
<evidence type="ECO:0000313" key="4">
    <source>
        <dbReference type="Proteomes" id="UP000265431"/>
    </source>
</evidence>
<sequence>MPASPDDLFAYLDQLGLGHETRWHEATFTVEEGRELKETMPGGHTKNLFMKDKDGVIVLISAHAESKLKLNQLHKLIGTRRLSFASGELMEELLGVTPGSVTGFALMNDKEQRVRFIVDAALMAFETLNFHPLVNTGTTAISRDDFRRFVEATGHDLTVVDFAALLPDD</sequence>
<dbReference type="EMBL" id="QWGB01000005">
    <property type="protein sequence ID" value="RIJ24041.1"/>
    <property type="molecule type" value="Genomic_DNA"/>
</dbReference>
<dbReference type="OrthoDB" id="5145315at2"/>
<keyword evidence="3" id="KW-0436">Ligase</keyword>
<dbReference type="Gene3D" id="3.90.960.10">
    <property type="entry name" value="YbaK/aminoacyl-tRNA synthetase-associated domain"/>
    <property type="match status" value="1"/>
</dbReference>
<comment type="caution">
    <text evidence="3">The sequence shown here is derived from an EMBL/GenBank/DDBJ whole genome shotgun (WGS) entry which is preliminary data.</text>
</comment>
<name>A0A399QZQ4_9PROT</name>
<reference evidence="3 4" key="1">
    <citation type="submission" date="2018-08" db="EMBL/GenBank/DDBJ databases">
        <title>Henriciella mobilis sp. nov., isolated from seawater.</title>
        <authorList>
            <person name="Cheng H."/>
            <person name="Wu Y.-H."/>
            <person name="Xu X.-W."/>
            <person name="Guo L.-L."/>
        </authorList>
    </citation>
    <scope>NUCLEOTIDE SEQUENCE [LARGE SCALE GENOMIC DNA]</scope>
    <source>
        <strain evidence="3 4">CCUG66934</strain>
    </source>
</reference>
<dbReference type="PANTHER" id="PTHR31423">
    <property type="entry name" value="YBAK DOMAIN-CONTAINING PROTEIN"/>
    <property type="match status" value="1"/>
</dbReference>
<dbReference type="RefSeq" id="WP_119379230.1">
    <property type="nucleotide sequence ID" value="NZ_QWGB01000005.1"/>
</dbReference>
<organism evidence="3 4">
    <name type="scientific">Henriciella barbarensis</name>
    <dbReference type="NCBI Taxonomy" id="86342"/>
    <lineage>
        <taxon>Bacteria</taxon>
        <taxon>Pseudomonadati</taxon>
        <taxon>Pseudomonadota</taxon>
        <taxon>Alphaproteobacteria</taxon>
        <taxon>Hyphomonadales</taxon>
        <taxon>Hyphomonadaceae</taxon>
        <taxon>Henriciella</taxon>
    </lineage>
</organism>
<dbReference type="GO" id="GO:0002161">
    <property type="term" value="F:aminoacyl-tRNA deacylase activity"/>
    <property type="evidence" value="ECO:0007669"/>
    <property type="project" value="InterPro"/>
</dbReference>
<dbReference type="InterPro" id="IPR036754">
    <property type="entry name" value="YbaK/aa-tRNA-synt-asso_dom_sf"/>
</dbReference>
<comment type="similarity">
    <text evidence="1">Belongs to the PRORSD1 family.</text>
</comment>
<evidence type="ECO:0000313" key="3">
    <source>
        <dbReference type="EMBL" id="RIJ24041.1"/>
    </source>
</evidence>
<keyword evidence="4" id="KW-1185">Reference proteome</keyword>
<accession>A0A399QZQ4</accession>
<dbReference type="SUPFAM" id="SSF55826">
    <property type="entry name" value="YbaK/ProRS associated domain"/>
    <property type="match status" value="1"/>
</dbReference>
<evidence type="ECO:0000256" key="1">
    <source>
        <dbReference type="ARBA" id="ARBA00010201"/>
    </source>
</evidence>
<dbReference type="FunFam" id="3.90.960.10:FF:000005">
    <property type="entry name" value="Putative prolyl-tRNA synthetase"/>
    <property type="match status" value="1"/>
</dbReference>
<dbReference type="AlphaFoldDB" id="A0A399QZQ4"/>
<evidence type="ECO:0000259" key="2">
    <source>
        <dbReference type="Pfam" id="PF04073"/>
    </source>
</evidence>
<protein>
    <submittedName>
        <fullName evidence="3">Prolyl-tRNA synthetase associated domain-containing protein</fullName>
    </submittedName>
</protein>